<evidence type="ECO:0000313" key="2">
    <source>
        <dbReference type="Proteomes" id="UP000758155"/>
    </source>
</evidence>
<name>A0A9P4WVC5_9PLEO</name>
<gene>
    <name evidence="1" type="ORF">E8E12_005687</name>
</gene>
<evidence type="ECO:0000313" key="1">
    <source>
        <dbReference type="EMBL" id="KAF3043157.1"/>
    </source>
</evidence>
<accession>A0A9P4WVC5</accession>
<sequence>MDVKELAQLEDKYSSVSYAESHFNKSDFWDSSTCLRSFQRNPKDLPGQYGRRYQDISAASSNSFIPGPVANGEPRSFEDPAFDNIAGSITVQVIQADVSSLYTAQTPRIAFEDPWMTLNHLVDATSNGLFQKPHLKVGEESQLQGAQQLSLDYMDPSGPGIYPTILDGFDDVRTVLHMSDDAPWSLHATEIGASNFLTPYGGVSHRLGRNVPHPNTSTLGYGHVRSSSSPNLQLHGDTYQRIASGQFQQAFK</sequence>
<dbReference type="EMBL" id="SWKV01000013">
    <property type="protein sequence ID" value="KAF3043157.1"/>
    <property type="molecule type" value="Genomic_DNA"/>
</dbReference>
<organism evidence="1 2">
    <name type="scientific">Didymella heteroderae</name>
    <dbReference type="NCBI Taxonomy" id="1769908"/>
    <lineage>
        <taxon>Eukaryota</taxon>
        <taxon>Fungi</taxon>
        <taxon>Dikarya</taxon>
        <taxon>Ascomycota</taxon>
        <taxon>Pezizomycotina</taxon>
        <taxon>Dothideomycetes</taxon>
        <taxon>Pleosporomycetidae</taxon>
        <taxon>Pleosporales</taxon>
        <taxon>Pleosporineae</taxon>
        <taxon>Didymellaceae</taxon>
        <taxon>Didymella</taxon>
    </lineage>
</organism>
<dbReference type="AlphaFoldDB" id="A0A9P4WVC5"/>
<proteinExistence type="predicted"/>
<comment type="caution">
    <text evidence="1">The sequence shown here is derived from an EMBL/GenBank/DDBJ whole genome shotgun (WGS) entry which is preliminary data.</text>
</comment>
<keyword evidence="2" id="KW-1185">Reference proteome</keyword>
<reference evidence="1" key="1">
    <citation type="submission" date="2019-04" db="EMBL/GenBank/DDBJ databases">
        <title>Sequencing of skin fungus with MAO and IRED activity.</title>
        <authorList>
            <person name="Marsaioli A.J."/>
            <person name="Bonatto J.M.C."/>
            <person name="Reis Junior O."/>
        </authorList>
    </citation>
    <scope>NUCLEOTIDE SEQUENCE</scope>
    <source>
        <strain evidence="1">28M1</strain>
    </source>
</reference>
<protein>
    <submittedName>
        <fullName evidence="1">Uncharacterized protein</fullName>
    </submittedName>
</protein>
<dbReference type="Proteomes" id="UP000758155">
    <property type="component" value="Unassembled WGS sequence"/>
</dbReference>